<dbReference type="SUPFAM" id="SSF48452">
    <property type="entry name" value="TPR-like"/>
    <property type="match status" value="2"/>
</dbReference>
<dbReference type="Proteomes" id="UP001595834">
    <property type="component" value="Unassembled WGS sequence"/>
</dbReference>
<protein>
    <submittedName>
        <fullName evidence="2">Tetratricopeptide repeat protein</fullName>
    </submittedName>
</protein>
<organism evidence="2 3">
    <name type="scientific">Streptomyces mauvecolor</name>
    <dbReference type="NCBI Taxonomy" id="58345"/>
    <lineage>
        <taxon>Bacteria</taxon>
        <taxon>Bacillati</taxon>
        <taxon>Actinomycetota</taxon>
        <taxon>Actinomycetes</taxon>
        <taxon>Kitasatosporales</taxon>
        <taxon>Streptomycetaceae</taxon>
        <taxon>Streptomyces</taxon>
    </lineage>
</organism>
<evidence type="ECO:0000256" key="1">
    <source>
        <dbReference type="SAM" id="MobiDB-lite"/>
    </source>
</evidence>
<evidence type="ECO:0000313" key="3">
    <source>
        <dbReference type="Proteomes" id="UP001595834"/>
    </source>
</evidence>
<gene>
    <name evidence="2" type="ORF">ACFPFX_32475</name>
</gene>
<sequence length="956" mass="103891">MTMTLQELRVAAQDNYGQPEGPARNARAEHLLAEAEQLGDPLAVIEGLRHQLQVYNYSSEKNKMFVPFARLLRMWDEHPEDFDKYEIHTLHWVFKWMSSGMLDQPSVPLAAIEKWQAEMAHRYRLAGHSERAVRMGEFAIARHLGDRERAARAYEAWLAADRDEMADCHACELHGQGSWQRHLGDDAKALELWRPVLDGEHTCAHEPHAALASSLLPLVRLGRLEEARANHLRGFRLVRPMESMRSAFAQHIEFCALTGNEARALEILAERPGYFAGEGSPDSRGDFLEAVTLLMDRLTALGLGGQAVPGPAGQDWTAAGLAVHARTEALAIAALFDARNGTPEIGDRTRQRMDQAPLLDRLPLGIRARRLAPAAAPKPAERPDAAASASLPELLVRARQLSDAQHPDAGEAWAAVGAVGDRSALDPHDRAQVLDHWAMRGTHETGPQVTAFRDAAELYEAAGDPGEAAAARARAAYALARGDRTEEALAALAEPHARVLALHAEGRATARQVSGVLIALARVHECLMHPEHPERAEALERAVREVLAFAEPRIAEDRVASRVADAYGMLGDVTGFRGDLAGARELYERSVATYTEAGLPWYAAETEAKLAGLCRHLDDAEGAERALRAALEHGGAYVEPAGRAHLHLQLSEVLGATGQLEGAADHALEAGYWADEAGEGAGVGAYARHLLGGWLLRLDRTAEAAAVLEAALLDLTEDEHGSGAVVQTLWWLGDCLTALGEPREAAEHWLRAADIARHWPEQRDHAMLANLAAQALYRAELNPQAEQAYRRAGELWRELGNTQALIRTVRVRGWLALREGQAGPEAARALMAEAAAECERALAGAEADARPHLLAELADTHRQTAELLARMAEAPTEEALACADRAVATFTEAGPDHLDARTGAELMAAWMETDLGRPEAAEARARAVLATYAEATSPQAASRREEAESVLEHLRG</sequence>
<accession>A0ABV9V084</accession>
<keyword evidence="3" id="KW-1185">Reference proteome</keyword>
<name>A0ABV9V084_9ACTN</name>
<dbReference type="Gene3D" id="1.25.40.10">
    <property type="entry name" value="Tetratricopeptide repeat domain"/>
    <property type="match status" value="2"/>
</dbReference>
<proteinExistence type="predicted"/>
<dbReference type="InterPro" id="IPR011990">
    <property type="entry name" value="TPR-like_helical_dom_sf"/>
</dbReference>
<evidence type="ECO:0000313" key="2">
    <source>
        <dbReference type="EMBL" id="MFC4961020.1"/>
    </source>
</evidence>
<feature type="region of interest" description="Disordered" evidence="1">
    <location>
        <begin position="936"/>
        <end position="956"/>
    </location>
</feature>
<feature type="compositionally biased region" description="Basic and acidic residues" evidence="1">
    <location>
        <begin position="942"/>
        <end position="956"/>
    </location>
</feature>
<reference evidence="3" key="1">
    <citation type="journal article" date="2019" name="Int. J. Syst. Evol. Microbiol.">
        <title>The Global Catalogue of Microorganisms (GCM) 10K type strain sequencing project: providing services to taxonomists for standard genome sequencing and annotation.</title>
        <authorList>
            <consortium name="The Broad Institute Genomics Platform"/>
            <consortium name="The Broad Institute Genome Sequencing Center for Infectious Disease"/>
            <person name="Wu L."/>
            <person name="Ma J."/>
        </authorList>
    </citation>
    <scope>NUCLEOTIDE SEQUENCE [LARGE SCALE GENOMIC DNA]</scope>
    <source>
        <strain evidence="3">CCM 7224</strain>
    </source>
</reference>
<comment type="caution">
    <text evidence="2">The sequence shown here is derived from an EMBL/GenBank/DDBJ whole genome shotgun (WGS) entry which is preliminary data.</text>
</comment>
<dbReference type="EMBL" id="JBHSIZ010000041">
    <property type="protein sequence ID" value="MFC4961020.1"/>
    <property type="molecule type" value="Genomic_DNA"/>
</dbReference>